<dbReference type="SUPFAM" id="SSF48576">
    <property type="entry name" value="Terpenoid synthases"/>
    <property type="match status" value="1"/>
</dbReference>
<sequence>MAKSLDDFLRECAKDVDGELGSFFPKKPDAKWLSYALGKPDFEFDLPSTNGAIAAPVWDFLSRGGKRWRPALMLLACEAVGGSRKKAMPFTVIPELVHSGTLLIDDIEDNSSLRRGKPATHLLFGVDVAINAGNAMYYLPLVLLFRSNSLPDKVKGRIYDLYALEMLRLSFGQAMDIYWHRGHGNVSQKHYLQMCSFKTGSLARFAAELGAVLGGASKPQIDALGDFATSIGVAFQIQDDILNIKPASVEWGKEIGDDIKEGKRTLMVIHALKVLPDAKAKKLVSLLDLKEKSDAQVKDAIGLLESCGAIDYSRKVARDLVSSSWKRLDKKLRPSQAKSMLKEFAAYLIERKI</sequence>
<keyword evidence="2" id="KW-0460">Magnesium</keyword>
<dbReference type="Pfam" id="PF00348">
    <property type="entry name" value="polyprenyl_synt"/>
    <property type="match status" value="1"/>
</dbReference>
<dbReference type="SFLD" id="SFLDG01017">
    <property type="entry name" value="Polyprenyl_Transferase_Like"/>
    <property type="match status" value="1"/>
</dbReference>
<protein>
    <submittedName>
        <fullName evidence="4">Polyprenyl synthetase family protein</fullName>
    </submittedName>
</protein>
<dbReference type="InterPro" id="IPR000092">
    <property type="entry name" value="Polyprenyl_synt"/>
</dbReference>
<keyword evidence="1" id="KW-0479">Metal-binding</keyword>
<reference evidence="5" key="1">
    <citation type="journal article" date="2020" name="bioRxiv">
        <title>A rank-normalized archaeal taxonomy based on genome phylogeny resolves widespread incomplete and uneven classifications.</title>
        <authorList>
            <person name="Rinke C."/>
            <person name="Chuvochina M."/>
            <person name="Mussig A.J."/>
            <person name="Chaumeil P.-A."/>
            <person name="Waite D.W."/>
            <person name="Whitman W.B."/>
            <person name="Parks D.H."/>
            <person name="Hugenholtz P."/>
        </authorList>
    </citation>
    <scope>NUCLEOTIDE SEQUENCE [LARGE SCALE GENOMIC DNA]</scope>
</reference>
<dbReference type="EMBL" id="DUGC01000041">
    <property type="protein sequence ID" value="HIH09458.1"/>
    <property type="molecule type" value="Genomic_DNA"/>
</dbReference>
<comment type="similarity">
    <text evidence="3">Belongs to the FPP/GGPP synthase family.</text>
</comment>
<proteinExistence type="inferred from homology"/>
<evidence type="ECO:0000256" key="2">
    <source>
        <dbReference type="ARBA" id="ARBA00022842"/>
    </source>
</evidence>
<dbReference type="SFLD" id="SFLDS00005">
    <property type="entry name" value="Isoprenoid_Synthase_Type_I"/>
    <property type="match status" value="1"/>
</dbReference>
<evidence type="ECO:0000256" key="3">
    <source>
        <dbReference type="RuleBase" id="RU004466"/>
    </source>
</evidence>
<dbReference type="InterPro" id="IPR008949">
    <property type="entry name" value="Isoprenoid_synthase_dom_sf"/>
</dbReference>
<gene>
    <name evidence="4" type="ORF">HA254_02200</name>
</gene>
<dbReference type="PANTHER" id="PTHR12001:SF44">
    <property type="entry name" value="GERANYLGERANYL PYROPHOSPHATE SYNTHASE"/>
    <property type="match status" value="1"/>
</dbReference>
<evidence type="ECO:0000256" key="1">
    <source>
        <dbReference type="ARBA" id="ARBA00022723"/>
    </source>
</evidence>
<evidence type="ECO:0000313" key="5">
    <source>
        <dbReference type="Proteomes" id="UP000565078"/>
    </source>
</evidence>
<dbReference type="AlphaFoldDB" id="A0A7J4IV91"/>
<keyword evidence="3" id="KW-0808">Transferase</keyword>
<dbReference type="GO" id="GO:0046872">
    <property type="term" value="F:metal ion binding"/>
    <property type="evidence" value="ECO:0007669"/>
    <property type="project" value="UniProtKB-KW"/>
</dbReference>
<dbReference type="PROSITE" id="PS00444">
    <property type="entry name" value="POLYPRENYL_SYNTHASE_2"/>
    <property type="match status" value="1"/>
</dbReference>
<dbReference type="PROSITE" id="PS00723">
    <property type="entry name" value="POLYPRENYL_SYNTHASE_1"/>
    <property type="match status" value="1"/>
</dbReference>
<dbReference type="InterPro" id="IPR033749">
    <property type="entry name" value="Polyprenyl_synt_CS"/>
</dbReference>
<dbReference type="PANTHER" id="PTHR12001">
    <property type="entry name" value="GERANYLGERANYL PYROPHOSPHATE SYNTHASE"/>
    <property type="match status" value="1"/>
</dbReference>
<accession>A0A7J4IV91</accession>
<evidence type="ECO:0000313" key="4">
    <source>
        <dbReference type="EMBL" id="HIH09458.1"/>
    </source>
</evidence>
<dbReference type="GO" id="GO:0004659">
    <property type="term" value="F:prenyltransferase activity"/>
    <property type="evidence" value="ECO:0007669"/>
    <property type="project" value="InterPro"/>
</dbReference>
<dbReference type="Proteomes" id="UP000565078">
    <property type="component" value="Unassembled WGS sequence"/>
</dbReference>
<dbReference type="GO" id="GO:0008299">
    <property type="term" value="P:isoprenoid biosynthetic process"/>
    <property type="evidence" value="ECO:0007669"/>
    <property type="project" value="InterPro"/>
</dbReference>
<dbReference type="CDD" id="cd00685">
    <property type="entry name" value="Trans_IPPS_HT"/>
    <property type="match status" value="1"/>
</dbReference>
<organism evidence="4 5">
    <name type="scientific">Candidatus Iainarchaeum sp</name>
    <dbReference type="NCBI Taxonomy" id="3101447"/>
    <lineage>
        <taxon>Archaea</taxon>
        <taxon>Candidatus Iainarchaeota</taxon>
        <taxon>Candidatus Iainarchaeia</taxon>
        <taxon>Candidatus Iainarchaeales</taxon>
        <taxon>Candidatus Iainarchaeaceae</taxon>
        <taxon>Candidatus Iainarchaeum</taxon>
    </lineage>
</organism>
<name>A0A7J4IV91_9ARCH</name>
<comment type="caution">
    <text evidence="4">The sequence shown here is derived from an EMBL/GenBank/DDBJ whole genome shotgun (WGS) entry which is preliminary data.</text>
</comment>
<dbReference type="Gene3D" id="1.10.600.10">
    <property type="entry name" value="Farnesyl Diphosphate Synthase"/>
    <property type="match status" value="1"/>
</dbReference>